<reference evidence="2" key="1">
    <citation type="submission" date="2011-11" db="EMBL/GenBank/DDBJ databases">
        <title>The Genome Sequence of Fusarium oxysporum II5.</title>
        <authorList>
            <consortium name="The Broad Institute Genome Sequencing Platform"/>
            <person name="Ma L.-J."/>
            <person name="Gale L.R."/>
            <person name="Schwartz D.C."/>
            <person name="Zhou S."/>
            <person name="Corby-Kistler H."/>
            <person name="Young S.K."/>
            <person name="Zeng Q."/>
            <person name="Gargeya S."/>
            <person name="Fitzgerald M."/>
            <person name="Haas B."/>
            <person name="Abouelleil A."/>
            <person name="Alvarado L."/>
            <person name="Arachchi H.M."/>
            <person name="Berlin A."/>
            <person name="Brown A."/>
            <person name="Chapman S.B."/>
            <person name="Chen Z."/>
            <person name="Dunbar C."/>
            <person name="Freedman E."/>
            <person name="Gearin G."/>
            <person name="Goldberg J."/>
            <person name="Griggs A."/>
            <person name="Gujja S."/>
            <person name="Heiman D."/>
            <person name="Howarth C."/>
            <person name="Larson L."/>
            <person name="Lui A."/>
            <person name="MacDonald P.J.P."/>
            <person name="Montmayeur A."/>
            <person name="Murphy C."/>
            <person name="Neiman D."/>
            <person name="Pearson M."/>
            <person name="Priest M."/>
            <person name="Roberts A."/>
            <person name="Saif S."/>
            <person name="Shea T."/>
            <person name="Shenoy N."/>
            <person name="Sisk P."/>
            <person name="Stolte C."/>
            <person name="Sykes S."/>
            <person name="Wortman J."/>
            <person name="Nusbaum C."/>
            <person name="Birren B."/>
        </authorList>
    </citation>
    <scope>NUCLEOTIDE SEQUENCE [LARGE SCALE GENOMIC DNA]</scope>
    <source>
        <strain evidence="2">54006</strain>
    </source>
</reference>
<reference evidence="2" key="2">
    <citation type="submission" date="2012-05" db="EMBL/GenBank/DDBJ databases">
        <title>The Genome Annotation of Fusarium oxysporum II5.</title>
        <authorList>
            <consortium name="The Broad Institute Genomics Platform"/>
            <person name="Ma L.-J."/>
            <person name="Corby-Kistler H."/>
            <person name="Broz K."/>
            <person name="Gale L.R."/>
            <person name="Jonkers W."/>
            <person name="O'Donnell K."/>
            <person name="Ploetz R."/>
            <person name="Steinberg C."/>
            <person name="Schwartz D.C."/>
            <person name="VanEtten H."/>
            <person name="Zhou S."/>
            <person name="Young S.K."/>
            <person name="Zeng Q."/>
            <person name="Gargeya S."/>
            <person name="Fitzgerald M."/>
            <person name="Abouelleil A."/>
            <person name="Alvarado L."/>
            <person name="Chapman S.B."/>
            <person name="Gainer-Dewar J."/>
            <person name="Goldberg J."/>
            <person name="Griggs A."/>
            <person name="Gujja S."/>
            <person name="Hansen M."/>
            <person name="Howarth C."/>
            <person name="Imamovic A."/>
            <person name="Ireland A."/>
            <person name="Larimer J."/>
            <person name="McCowan C."/>
            <person name="Murphy C."/>
            <person name="Pearson M."/>
            <person name="Poon T.W."/>
            <person name="Priest M."/>
            <person name="Roberts A."/>
            <person name="Saif S."/>
            <person name="Shea T."/>
            <person name="Sykes S."/>
            <person name="Wortman J."/>
            <person name="Nusbaum C."/>
            <person name="Birren B."/>
        </authorList>
    </citation>
    <scope>NUCLEOTIDE SEQUENCE</scope>
    <source>
        <strain evidence="2">54006</strain>
    </source>
</reference>
<accession>X0K9Q7</accession>
<dbReference type="EMBL" id="JH658301">
    <property type="protein sequence ID" value="EXL93739.1"/>
    <property type="molecule type" value="Genomic_DNA"/>
</dbReference>
<dbReference type="VEuPathDB" id="FungiDB:FOIG_13308"/>
<dbReference type="Proteomes" id="UP000030685">
    <property type="component" value="Unassembled WGS sequence"/>
</dbReference>
<feature type="region of interest" description="Disordered" evidence="1">
    <location>
        <begin position="84"/>
        <end position="105"/>
    </location>
</feature>
<dbReference type="GeneID" id="42038483"/>
<gene>
    <name evidence="2" type="ORF">FOIG_13308</name>
</gene>
<dbReference type="RefSeq" id="XP_031055829.1">
    <property type="nucleotide sequence ID" value="XM_031214458.1"/>
</dbReference>
<evidence type="ECO:0000256" key="1">
    <source>
        <dbReference type="SAM" id="MobiDB-lite"/>
    </source>
</evidence>
<evidence type="ECO:0000313" key="2">
    <source>
        <dbReference type="EMBL" id="EXL93739.1"/>
    </source>
</evidence>
<dbReference type="AlphaFoldDB" id="X0K9Q7"/>
<name>X0K9Q7_FUSO5</name>
<organism evidence="2">
    <name type="scientific">Fusarium odoratissimum (strain NRRL 54006)</name>
    <dbReference type="NCBI Taxonomy" id="1089451"/>
    <lineage>
        <taxon>Eukaryota</taxon>
        <taxon>Fungi</taxon>
        <taxon>Dikarya</taxon>
        <taxon>Ascomycota</taxon>
        <taxon>Pezizomycotina</taxon>
        <taxon>Sordariomycetes</taxon>
        <taxon>Hypocreomycetidae</taxon>
        <taxon>Hypocreales</taxon>
        <taxon>Nectriaceae</taxon>
        <taxon>Fusarium</taxon>
        <taxon>Fusarium oxysporum species complex</taxon>
        <taxon>Fusarium oxysporum f. sp. cubense (strain race 4)</taxon>
    </lineage>
</organism>
<dbReference type="HOGENOM" id="CLU_1906836_0_0_1"/>
<sequence length="133" mass="15654">MTSSKWPPFKTLQKWKECICNDKKEISYREEEDIGDTEIHKKHIQRDINHVWRGVKSDCLACKGFREGQPRPFKKRKLEKGSLQPITGIRTQGPADEAISPMDISPGVTFKSRRSGLRWRRLFGHERQFSEIW</sequence>
<proteinExistence type="predicted"/>
<protein>
    <submittedName>
        <fullName evidence="2">Uncharacterized protein</fullName>
    </submittedName>
</protein>